<evidence type="ECO:0000313" key="2">
    <source>
        <dbReference type="EMBL" id="XDK24827.1"/>
    </source>
</evidence>
<dbReference type="PANTHER" id="PTHR43155:SF2">
    <property type="entry name" value="CYCLIC DI-GMP PHOSPHODIESTERASE PA4108"/>
    <property type="match status" value="1"/>
</dbReference>
<dbReference type="RefSeq" id="WP_306101958.1">
    <property type="nucleotide sequence ID" value="NZ_CP162601.1"/>
</dbReference>
<dbReference type="SMART" id="SM00471">
    <property type="entry name" value="HDc"/>
    <property type="match status" value="1"/>
</dbReference>
<dbReference type="PROSITE" id="PS51832">
    <property type="entry name" value="HD_GYP"/>
    <property type="match status" value="1"/>
</dbReference>
<dbReference type="PANTHER" id="PTHR43155">
    <property type="entry name" value="CYCLIC DI-GMP PHOSPHODIESTERASE PA4108-RELATED"/>
    <property type="match status" value="1"/>
</dbReference>
<feature type="domain" description="HD-GYP" evidence="1">
    <location>
        <begin position="138"/>
        <end position="343"/>
    </location>
</feature>
<dbReference type="KEGG" id="vih:AB0763_11745"/>
<dbReference type="GO" id="GO:0008081">
    <property type="term" value="F:phosphoric diester hydrolase activity"/>
    <property type="evidence" value="ECO:0007669"/>
    <property type="project" value="UniProtKB-ARBA"/>
</dbReference>
<dbReference type="SUPFAM" id="SSF109604">
    <property type="entry name" value="HD-domain/PDEase-like"/>
    <property type="match status" value="1"/>
</dbReference>
<gene>
    <name evidence="2" type="ORF">AB0763_11745</name>
</gene>
<protein>
    <submittedName>
        <fullName evidence="2">HD-GYP domain-containing protein</fullName>
    </submittedName>
</protein>
<dbReference type="Gene3D" id="1.10.3210.10">
    <property type="entry name" value="Hypothetical protein af1432"/>
    <property type="match status" value="1"/>
</dbReference>
<accession>A0AB39HDS5</accession>
<dbReference type="EMBL" id="CP162601">
    <property type="protein sequence ID" value="XDK24827.1"/>
    <property type="molecule type" value="Genomic_DNA"/>
</dbReference>
<dbReference type="InterPro" id="IPR021812">
    <property type="entry name" value="DUF3391"/>
</dbReference>
<name>A0AB39HDS5_9VIBR</name>
<dbReference type="AlphaFoldDB" id="A0AB39HDS5"/>
<dbReference type="InterPro" id="IPR003607">
    <property type="entry name" value="HD/PDEase_dom"/>
</dbReference>
<reference evidence="2" key="1">
    <citation type="submission" date="2024-07" db="EMBL/GenBank/DDBJ databases">
        <title>Genome Analysis of a Potential Novel Vibrio Species Secreting pH- and Thermo-stable Alginate Lyase and its Application in Producing Alginate Oligosaccharides.</title>
        <authorList>
            <person name="Huang H."/>
            <person name="Bao K."/>
        </authorList>
    </citation>
    <scope>NUCLEOTIDE SEQUENCE</scope>
    <source>
        <strain evidence="2">HB236076</strain>
    </source>
</reference>
<evidence type="ECO:0000259" key="1">
    <source>
        <dbReference type="PROSITE" id="PS51832"/>
    </source>
</evidence>
<dbReference type="Pfam" id="PF13487">
    <property type="entry name" value="HD_5"/>
    <property type="match status" value="1"/>
</dbReference>
<organism evidence="2">
    <name type="scientific">Vibrio sp. HB236076</name>
    <dbReference type="NCBI Taxonomy" id="3232307"/>
    <lineage>
        <taxon>Bacteria</taxon>
        <taxon>Pseudomonadati</taxon>
        <taxon>Pseudomonadota</taxon>
        <taxon>Gammaproteobacteria</taxon>
        <taxon>Vibrionales</taxon>
        <taxon>Vibrionaceae</taxon>
        <taxon>Vibrio</taxon>
    </lineage>
</organism>
<dbReference type="Pfam" id="PF11871">
    <property type="entry name" value="DUF3391"/>
    <property type="match status" value="1"/>
</dbReference>
<dbReference type="InterPro" id="IPR037522">
    <property type="entry name" value="HD_GYP_dom"/>
</dbReference>
<proteinExistence type="predicted"/>
<sequence length="418" mass="47362">MAGIKILTDRLCVGLHIRLPLKWNEHPFILNSFKIKSDEQIAILRHLGLKYVFFNPAQSDVDPLPSSSIDTTGEKPPFGNALGLSEQMWQEKQRRIEKLSAYRRRVSQCEKEFSRSIARMRSAMQKMKHRPQDGIAEAQSLAADIVEQLDVEGNLTLHLINHHIDTDDIFFHSLNVCVVSLLIGRAKQYQKEQLQTLCLAALFHDVGKMKIPTAILRKEEDLTEPELNYLKLHVKYGVEMSKEIDAFPTQAMRVIDQHHELLDGSGYPKGLTADEIDEMTQIVAVANIFDNLCHSINVNKRKIPYTALSHLYKHCTEQYNLENIKVMIKFMGVYPPGTLVQLSNQMLGVVISVNSQHILAPNVLIYDPDVPREQAPVIDLSEKDIKIVSAVLPSKVPATILAYLNPRGTSSYFFDQSD</sequence>
<dbReference type="CDD" id="cd00077">
    <property type="entry name" value="HDc"/>
    <property type="match status" value="1"/>
</dbReference>